<keyword evidence="3" id="KW-1185">Reference proteome</keyword>
<keyword evidence="1" id="KW-0472">Membrane</keyword>
<dbReference type="EMBL" id="FONV01000008">
    <property type="protein sequence ID" value="SFF30645.1"/>
    <property type="molecule type" value="Genomic_DNA"/>
</dbReference>
<feature type="transmembrane region" description="Helical" evidence="1">
    <location>
        <begin position="97"/>
        <end position="114"/>
    </location>
</feature>
<evidence type="ECO:0000256" key="1">
    <source>
        <dbReference type="SAM" id="Phobius"/>
    </source>
</evidence>
<evidence type="ECO:0000313" key="2">
    <source>
        <dbReference type="EMBL" id="SFF30645.1"/>
    </source>
</evidence>
<organism evidence="2 3">
    <name type="scientific">Actinoplanes philippinensis</name>
    <dbReference type="NCBI Taxonomy" id="35752"/>
    <lineage>
        <taxon>Bacteria</taxon>
        <taxon>Bacillati</taxon>
        <taxon>Actinomycetota</taxon>
        <taxon>Actinomycetes</taxon>
        <taxon>Micromonosporales</taxon>
        <taxon>Micromonosporaceae</taxon>
        <taxon>Actinoplanes</taxon>
    </lineage>
</organism>
<keyword evidence="1" id="KW-0812">Transmembrane</keyword>
<evidence type="ECO:0000313" key="3">
    <source>
        <dbReference type="Proteomes" id="UP000199645"/>
    </source>
</evidence>
<dbReference type="Proteomes" id="UP000199645">
    <property type="component" value="Unassembled WGS sequence"/>
</dbReference>
<feature type="transmembrane region" description="Helical" evidence="1">
    <location>
        <begin position="20"/>
        <end position="42"/>
    </location>
</feature>
<reference evidence="2 3" key="1">
    <citation type="submission" date="2016-10" db="EMBL/GenBank/DDBJ databases">
        <authorList>
            <person name="de Groot N.N."/>
        </authorList>
    </citation>
    <scope>NUCLEOTIDE SEQUENCE [LARGE SCALE GENOMIC DNA]</scope>
    <source>
        <strain evidence="2 3">DSM 43019</strain>
    </source>
</reference>
<sequence>MTQVDVAEAGAGVPRGWIRAVVGVQLYVLVSYVATAVVPYLWAPRAYPPLWLWVVPGWLLGVPGYFITTAGAVLAVPLAVLGVAVAVAARRRGSARLAGWSAGAAVLTTLYAIFSLTPPGLYLIGFVAD</sequence>
<dbReference type="AlphaFoldDB" id="A0A1I2HK01"/>
<dbReference type="RefSeq" id="WP_093617234.1">
    <property type="nucleotide sequence ID" value="NZ_BOMT01000001.1"/>
</dbReference>
<proteinExistence type="predicted"/>
<protein>
    <submittedName>
        <fullName evidence="2">Uncharacterized protein</fullName>
    </submittedName>
</protein>
<accession>A0A1I2HK01</accession>
<keyword evidence="1" id="KW-1133">Transmembrane helix</keyword>
<name>A0A1I2HK01_9ACTN</name>
<feature type="transmembrane region" description="Helical" evidence="1">
    <location>
        <begin position="62"/>
        <end position="85"/>
    </location>
</feature>
<gene>
    <name evidence="2" type="ORF">SAMN05421541_108320</name>
</gene>